<gene>
    <name evidence="1" type="ORF">METZ01_LOCUS476514</name>
</gene>
<proteinExistence type="predicted"/>
<dbReference type="AlphaFoldDB" id="A0A383BV21"/>
<accession>A0A383BV21</accession>
<evidence type="ECO:0000313" key="1">
    <source>
        <dbReference type="EMBL" id="SVE23660.1"/>
    </source>
</evidence>
<organism evidence="1">
    <name type="scientific">marine metagenome</name>
    <dbReference type="NCBI Taxonomy" id="408172"/>
    <lineage>
        <taxon>unclassified sequences</taxon>
        <taxon>metagenomes</taxon>
        <taxon>ecological metagenomes</taxon>
    </lineage>
</organism>
<dbReference type="EMBL" id="UINC01203417">
    <property type="protein sequence ID" value="SVE23660.1"/>
    <property type="molecule type" value="Genomic_DNA"/>
</dbReference>
<name>A0A383BV21_9ZZZZ</name>
<reference evidence="1" key="1">
    <citation type="submission" date="2018-05" db="EMBL/GenBank/DDBJ databases">
        <authorList>
            <person name="Lanie J.A."/>
            <person name="Ng W.-L."/>
            <person name="Kazmierczak K.M."/>
            <person name="Andrzejewski T.M."/>
            <person name="Davidsen T.M."/>
            <person name="Wayne K.J."/>
            <person name="Tettelin H."/>
            <person name="Glass J.I."/>
            <person name="Rusch D."/>
            <person name="Podicherti R."/>
            <person name="Tsui H.-C.T."/>
            <person name="Winkler M.E."/>
        </authorList>
    </citation>
    <scope>NUCLEOTIDE SEQUENCE</scope>
</reference>
<protein>
    <submittedName>
        <fullName evidence="1">Uncharacterized protein</fullName>
    </submittedName>
</protein>
<sequence>MKSYIQGIVTGGALVFSFMVLVSSQDSHDHKRDRWFRYHDHDEYAEESHSHYDYAEEGHSHYEYAEEGHYHY</sequence>